<keyword evidence="8" id="KW-1185">Reference proteome</keyword>
<evidence type="ECO:0000256" key="5">
    <source>
        <dbReference type="ARBA" id="ARBA00023136"/>
    </source>
</evidence>
<comment type="similarity">
    <text evidence="2">Belongs to the purine-cytosine permease (2.A.39) family.</text>
</comment>
<feature type="transmembrane region" description="Helical" evidence="6">
    <location>
        <begin position="84"/>
        <end position="112"/>
    </location>
</feature>
<feature type="transmembrane region" description="Helical" evidence="6">
    <location>
        <begin position="132"/>
        <end position="154"/>
    </location>
</feature>
<dbReference type="PANTHER" id="PTHR30618:SF0">
    <property type="entry name" value="PURINE-URACIL PERMEASE NCS1"/>
    <property type="match status" value="1"/>
</dbReference>
<dbReference type="PANTHER" id="PTHR30618">
    <property type="entry name" value="NCS1 FAMILY PURINE/PYRIMIDINE TRANSPORTER"/>
    <property type="match status" value="1"/>
</dbReference>
<accession>A0A1U7LS38</accession>
<dbReference type="InterPro" id="IPR001248">
    <property type="entry name" value="Pur-cyt_permease"/>
</dbReference>
<dbReference type="Gene3D" id="1.10.4160.10">
    <property type="entry name" value="Hydantoin permease"/>
    <property type="match status" value="1"/>
</dbReference>
<evidence type="ECO:0000256" key="4">
    <source>
        <dbReference type="ARBA" id="ARBA00022989"/>
    </source>
</evidence>
<proteinExistence type="inferred from homology"/>
<evidence type="ECO:0000256" key="6">
    <source>
        <dbReference type="SAM" id="Phobius"/>
    </source>
</evidence>
<evidence type="ECO:0000256" key="1">
    <source>
        <dbReference type="ARBA" id="ARBA00004141"/>
    </source>
</evidence>
<dbReference type="Pfam" id="PF02133">
    <property type="entry name" value="Transp_cyt_pur"/>
    <property type="match status" value="1"/>
</dbReference>
<reference evidence="7 8" key="1">
    <citation type="submission" date="2016-04" db="EMBL/GenBank/DDBJ databases">
        <title>Evolutionary innovation and constraint leading to complex multicellularity in the Ascomycota.</title>
        <authorList>
            <person name="Cisse O."/>
            <person name="Nguyen A."/>
            <person name="Hewitt D.A."/>
            <person name="Jedd G."/>
            <person name="Stajich J.E."/>
        </authorList>
    </citation>
    <scope>NUCLEOTIDE SEQUENCE [LARGE SCALE GENOMIC DNA]</scope>
    <source>
        <strain evidence="7 8">DAH-3</strain>
    </source>
</reference>
<dbReference type="Proteomes" id="UP000186594">
    <property type="component" value="Unassembled WGS sequence"/>
</dbReference>
<evidence type="ECO:0000256" key="3">
    <source>
        <dbReference type="ARBA" id="ARBA00022692"/>
    </source>
</evidence>
<evidence type="ECO:0000256" key="2">
    <source>
        <dbReference type="ARBA" id="ARBA00008974"/>
    </source>
</evidence>
<dbReference type="GO" id="GO:0005886">
    <property type="term" value="C:plasma membrane"/>
    <property type="evidence" value="ECO:0007669"/>
    <property type="project" value="TreeGrafter"/>
</dbReference>
<feature type="transmembrane region" description="Helical" evidence="6">
    <location>
        <begin position="6"/>
        <end position="27"/>
    </location>
</feature>
<keyword evidence="3 6" id="KW-0812">Transmembrane</keyword>
<dbReference type="EMBL" id="LXFE01000396">
    <property type="protein sequence ID" value="OLL25477.1"/>
    <property type="molecule type" value="Genomic_DNA"/>
</dbReference>
<feature type="transmembrane region" description="Helical" evidence="6">
    <location>
        <begin position="175"/>
        <end position="195"/>
    </location>
</feature>
<dbReference type="InterPro" id="IPR045225">
    <property type="entry name" value="Uracil/uridine/allantoin_perm"/>
</dbReference>
<evidence type="ECO:0000313" key="7">
    <source>
        <dbReference type="EMBL" id="OLL25477.1"/>
    </source>
</evidence>
<dbReference type="AlphaFoldDB" id="A0A1U7LS38"/>
<evidence type="ECO:0000313" key="8">
    <source>
        <dbReference type="Proteomes" id="UP000186594"/>
    </source>
</evidence>
<organism evidence="7 8">
    <name type="scientific">Neolecta irregularis (strain DAH-3)</name>
    <dbReference type="NCBI Taxonomy" id="1198029"/>
    <lineage>
        <taxon>Eukaryota</taxon>
        <taxon>Fungi</taxon>
        <taxon>Dikarya</taxon>
        <taxon>Ascomycota</taxon>
        <taxon>Taphrinomycotina</taxon>
        <taxon>Neolectales</taxon>
        <taxon>Neolectaceae</taxon>
        <taxon>Neolecta</taxon>
    </lineage>
</organism>
<comment type="caution">
    <text evidence="7">The sequence shown here is derived from an EMBL/GenBank/DDBJ whole genome shotgun (WGS) entry which is preliminary data.</text>
</comment>
<keyword evidence="4 6" id="KW-1133">Transmembrane helix</keyword>
<dbReference type="STRING" id="1198029.A0A1U7LS38"/>
<protein>
    <submittedName>
        <fullName evidence="7">Putative permease</fullName>
    </submittedName>
</protein>
<dbReference type="OrthoDB" id="2018619at2759"/>
<dbReference type="GO" id="GO:0015205">
    <property type="term" value="F:nucleobase transmembrane transporter activity"/>
    <property type="evidence" value="ECO:0007669"/>
    <property type="project" value="TreeGrafter"/>
</dbReference>
<sequence length="196" mass="21778">MQRIRYLFALKSILVPITALAMLIWAFKRTNGGGPIFQQESTISGSKKTWIFMSSLNSVLGNFAPLTVNIPDFTRYAAGPRYQYIQLLIIPLAFSFFAFVGIVVTSASKTIYGGDYIWDPMQLMSLWDNRAATFLSAFSLALATLGTNISANSISAANDFTALYPQLINMRRGQILVSFIGGWCLVVCCLNFWLLN</sequence>
<gene>
    <name evidence="7" type="ORF">NEOLI_002764</name>
</gene>
<comment type="subcellular location">
    <subcellularLocation>
        <location evidence="1">Membrane</location>
        <topology evidence="1">Multi-pass membrane protein</topology>
    </subcellularLocation>
</comment>
<keyword evidence="5 6" id="KW-0472">Membrane</keyword>
<name>A0A1U7LS38_NEOID</name>